<organism evidence="7 8">
    <name type="scientific">Isoptericola peretonis</name>
    <dbReference type="NCBI Taxonomy" id="2918523"/>
    <lineage>
        <taxon>Bacteria</taxon>
        <taxon>Bacillati</taxon>
        <taxon>Actinomycetota</taxon>
        <taxon>Actinomycetes</taxon>
        <taxon>Micrococcales</taxon>
        <taxon>Promicromonosporaceae</taxon>
        <taxon>Isoptericola</taxon>
    </lineage>
</organism>
<feature type="transmembrane region" description="Helical" evidence="5">
    <location>
        <begin position="20"/>
        <end position="43"/>
    </location>
</feature>
<keyword evidence="4 5" id="KW-0472">Membrane</keyword>
<evidence type="ECO:0000313" key="8">
    <source>
        <dbReference type="Proteomes" id="UP001651050"/>
    </source>
</evidence>
<dbReference type="EMBL" id="JALQCY010000008">
    <property type="protein sequence ID" value="MCK9795925.1"/>
    <property type="molecule type" value="Genomic_DNA"/>
</dbReference>
<dbReference type="Pfam" id="PF07690">
    <property type="entry name" value="MFS_1"/>
    <property type="match status" value="1"/>
</dbReference>
<dbReference type="SUPFAM" id="SSF103473">
    <property type="entry name" value="MFS general substrate transporter"/>
    <property type="match status" value="1"/>
</dbReference>
<evidence type="ECO:0000259" key="6">
    <source>
        <dbReference type="PROSITE" id="PS50850"/>
    </source>
</evidence>
<dbReference type="InterPro" id="IPR011701">
    <property type="entry name" value="MFS"/>
</dbReference>
<keyword evidence="2 5" id="KW-0812">Transmembrane</keyword>
<feature type="transmembrane region" description="Helical" evidence="5">
    <location>
        <begin position="248"/>
        <end position="268"/>
    </location>
</feature>
<evidence type="ECO:0000256" key="4">
    <source>
        <dbReference type="ARBA" id="ARBA00023136"/>
    </source>
</evidence>
<dbReference type="InterPro" id="IPR036259">
    <property type="entry name" value="MFS_trans_sf"/>
</dbReference>
<comment type="caution">
    <text evidence="7">The sequence shown here is derived from an EMBL/GenBank/DDBJ whole genome shotgun (WGS) entry which is preliminary data.</text>
</comment>
<feature type="transmembrane region" description="Helical" evidence="5">
    <location>
        <begin position="174"/>
        <end position="193"/>
    </location>
</feature>
<evidence type="ECO:0000256" key="3">
    <source>
        <dbReference type="ARBA" id="ARBA00022989"/>
    </source>
</evidence>
<evidence type="ECO:0000313" key="7">
    <source>
        <dbReference type="EMBL" id="MCK9795925.1"/>
    </source>
</evidence>
<dbReference type="RefSeq" id="WP_416345782.1">
    <property type="nucleotide sequence ID" value="NZ_JALQCY010000008.1"/>
</dbReference>
<feature type="transmembrane region" description="Helical" evidence="5">
    <location>
        <begin position="407"/>
        <end position="426"/>
    </location>
</feature>
<keyword evidence="8" id="KW-1185">Reference proteome</keyword>
<evidence type="ECO:0000256" key="1">
    <source>
        <dbReference type="ARBA" id="ARBA00004651"/>
    </source>
</evidence>
<feature type="domain" description="Major facilitator superfamily (MFS) profile" evidence="6">
    <location>
        <begin position="19"/>
        <end position="431"/>
    </location>
</feature>
<dbReference type="PANTHER" id="PTHR23508:SF10">
    <property type="entry name" value="CARBOXYLIC ACID TRANSPORTER PROTEIN HOMOLOG"/>
    <property type="match status" value="1"/>
</dbReference>
<dbReference type="PROSITE" id="PS50850">
    <property type="entry name" value="MFS"/>
    <property type="match status" value="1"/>
</dbReference>
<dbReference type="Proteomes" id="UP001651050">
    <property type="component" value="Unassembled WGS sequence"/>
</dbReference>
<feature type="transmembrane region" description="Helical" evidence="5">
    <location>
        <begin position="110"/>
        <end position="132"/>
    </location>
</feature>
<dbReference type="PROSITE" id="PS00217">
    <property type="entry name" value="SUGAR_TRANSPORT_2"/>
    <property type="match status" value="1"/>
</dbReference>
<dbReference type="InterPro" id="IPR005829">
    <property type="entry name" value="Sugar_transporter_CS"/>
</dbReference>
<evidence type="ECO:0000256" key="2">
    <source>
        <dbReference type="ARBA" id="ARBA00022692"/>
    </source>
</evidence>
<gene>
    <name evidence="7" type="ORF">M1843_19440</name>
</gene>
<dbReference type="PANTHER" id="PTHR23508">
    <property type="entry name" value="CARBOXYLIC ACID TRANSPORTER PROTEIN HOMOLOG"/>
    <property type="match status" value="1"/>
</dbReference>
<feature type="transmembrane region" description="Helical" evidence="5">
    <location>
        <begin position="85"/>
        <end position="104"/>
    </location>
</feature>
<dbReference type="Gene3D" id="1.20.1250.20">
    <property type="entry name" value="MFS general substrate transporter like domains"/>
    <property type="match status" value="1"/>
</dbReference>
<proteinExistence type="predicted"/>
<name>A0ABT0J8U9_9MICO</name>
<feature type="transmembrane region" description="Helical" evidence="5">
    <location>
        <begin position="288"/>
        <end position="310"/>
    </location>
</feature>
<evidence type="ECO:0000256" key="5">
    <source>
        <dbReference type="SAM" id="Phobius"/>
    </source>
</evidence>
<comment type="subcellular location">
    <subcellularLocation>
        <location evidence="1">Cell membrane</location>
        <topology evidence="1">Multi-pass membrane protein</topology>
    </subcellularLocation>
</comment>
<feature type="transmembrane region" description="Helical" evidence="5">
    <location>
        <begin position="55"/>
        <end position="73"/>
    </location>
</feature>
<protein>
    <submittedName>
        <fullName evidence="7">MFS transporter</fullName>
    </submittedName>
</protein>
<feature type="transmembrane region" description="Helical" evidence="5">
    <location>
        <begin position="317"/>
        <end position="334"/>
    </location>
</feature>
<sequence length="454" mass="46253">MNLKERVESAPMSRTQYAVISLCVAMNMLDGFDVLALAFSSAAIADEWQLTGGQLGVLLSSALLGMAIGSALVSQVADVVGRRTTILACGLVISVGMGLSAVATGYEMLLVVRVLTGLAIGTLQACLNVLVAEYSSARHRPTAISFYTAGQPIGGTLGGILAGVLLASLGWRSVFAFGALATAVLMVVVWRVLPESIDYLTSRRPRGALDRLNAILARIGQPPEPELPPATPARTTTARWRDVLAGRAGLVTASLGLAFFMLMAGFYFANSWTPQLVVLNGFAESDGVRAGVTFSMGGIVGSLGFGPVAARLGVRPALVGSFLLAGAAFAGYATSMSSLVTAFALAAALGAMTSAAMAGMFSVGPMYFGAAARATGVGLIIGLGRVGAIVSPIVAGRLLDTGWEPGQLYYLFVVPMVVGAAAIALLRRAAVAGAPAPAATAAPTVTVISEGGKP</sequence>
<feature type="transmembrane region" description="Helical" evidence="5">
    <location>
        <begin position="375"/>
        <end position="395"/>
    </location>
</feature>
<feature type="transmembrane region" description="Helical" evidence="5">
    <location>
        <begin position="340"/>
        <end position="363"/>
    </location>
</feature>
<dbReference type="InterPro" id="IPR020846">
    <property type="entry name" value="MFS_dom"/>
</dbReference>
<dbReference type="PROSITE" id="PS00216">
    <property type="entry name" value="SUGAR_TRANSPORT_1"/>
    <property type="match status" value="1"/>
</dbReference>
<accession>A0ABT0J8U9</accession>
<feature type="transmembrane region" description="Helical" evidence="5">
    <location>
        <begin position="144"/>
        <end position="168"/>
    </location>
</feature>
<reference evidence="7 8" key="1">
    <citation type="submission" date="2022-02" db="EMBL/GenBank/DDBJ databases">
        <title>The car tank lid bacteriome: a reservoir of bacteria with potential in bioremediation of fuel.</title>
        <authorList>
            <person name="Vidal-Verdu A."/>
            <person name="Gomez-Martinez D."/>
            <person name="Latorre-Perez A."/>
            <person name="Pereto J."/>
            <person name="Porcar M."/>
        </authorList>
    </citation>
    <scope>NUCLEOTIDE SEQUENCE [LARGE SCALE GENOMIC DNA]</scope>
    <source>
        <strain evidence="7 8">4D.3</strain>
    </source>
</reference>
<keyword evidence="3 5" id="KW-1133">Transmembrane helix</keyword>